<accession>A0A8H7UNJ6</accession>
<name>A0A8H7UNJ6_9FUNG</name>
<evidence type="ECO:0000313" key="2">
    <source>
        <dbReference type="EMBL" id="KAG2185334.1"/>
    </source>
</evidence>
<keyword evidence="3" id="KW-1185">Reference proteome</keyword>
<feature type="region of interest" description="Disordered" evidence="1">
    <location>
        <begin position="231"/>
        <end position="254"/>
    </location>
</feature>
<reference evidence="2" key="1">
    <citation type="submission" date="2020-12" db="EMBL/GenBank/DDBJ databases">
        <title>Metabolic potential, ecology and presence of endohyphal bacteria is reflected in genomic diversity of Mucoromycotina.</title>
        <authorList>
            <person name="Muszewska A."/>
            <person name="Okrasinska A."/>
            <person name="Steczkiewicz K."/>
            <person name="Drgas O."/>
            <person name="Orlowska M."/>
            <person name="Perlinska-Lenart U."/>
            <person name="Aleksandrzak-Piekarczyk T."/>
            <person name="Szatraj K."/>
            <person name="Zielenkiewicz U."/>
            <person name="Pilsyk S."/>
            <person name="Malc E."/>
            <person name="Mieczkowski P."/>
            <person name="Kruszewska J.S."/>
            <person name="Biernat P."/>
            <person name="Pawlowska J."/>
        </authorList>
    </citation>
    <scope>NUCLEOTIDE SEQUENCE</scope>
    <source>
        <strain evidence="2">WA0000051536</strain>
    </source>
</reference>
<dbReference type="InterPro" id="IPR037197">
    <property type="entry name" value="WWE_dom_sf"/>
</dbReference>
<dbReference type="Proteomes" id="UP000612746">
    <property type="component" value="Unassembled WGS sequence"/>
</dbReference>
<evidence type="ECO:0000256" key="1">
    <source>
        <dbReference type="SAM" id="MobiDB-lite"/>
    </source>
</evidence>
<proteinExistence type="predicted"/>
<dbReference type="OrthoDB" id="2337273at2759"/>
<feature type="region of interest" description="Disordered" evidence="1">
    <location>
        <begin position="14"/>
        <end position="35"/>
    </location>
</feature>
<comment type="caution">
    <text evidence="2">The sequence shown here is derived from an EMBL/GenBank/DDBJ whole genome shotgun (WGS) entry which is preliminary data.</text>
</comment>
<dbReference type="SUPFAM" id="SSF117839">
    <property type="entry name" value="WWE domain"/>
    <property type="match status" value="1"/>
</dbReference>
<sequence>MKFNGMKIFSTLTKTKVAPTPSEKKQRSKSVDVTNDSTLSMPEIAPQFIPVGMSGQDEEHLVVRDLEPVWSYQDLSKKDKSTRFEEYNQAVLEDSFHKGNPSMTIQDANFQYSYVTIHLTTNPKMRRRKSDSYMSEQRRQKQARLSQCQAQNELELGVNVHRTIVPVWRFSYGKRWIRFDNTNQVRLELSMNRSEKLNLIDMAFPHDTLSITFKGISDSDVIGTMEIQHAHDEKDGADEPEVHEAGEQGEASDGVEAETPIFADMKNSHKIEWDYDKLMTEKAMPAKKEGGLFEMLLDMSSDSAIHTFLWPQAIDKS</sequence>
<dbReference type="AlphaFoldDB" id="A0A8H7UNJ6"/>
<evidence type="ECO:0000313" key="3">
    <source>
        <dbReference type="Proteomes" id="UP000612746"/>
    </source>
</evidence>
<protein>
    <submittedName>
        <fullName evidence="2">Uncharacterized protein</fullName>
    </submittedName>
</protein>
<dbReference type="EMBL" id="JAEPRA010000005">
    <property type="protein sequence ID" value="KAG2185334.1"/>
    <property type="molecule type" value="Genomic_DNA"/>
</dbReference>
<organism evidence="2 3">
    <name type="scientific">Umbelopsis vinacea</name>
    <dbReference type="NCBI Taxonomy" id="44442"/>
    <lineage>
        <taxon>Eukaryota</taxon>
        <taxon>Fungi</taxon>
        <taxon>Fungi incertae sedis</taxon>
        <taxon>Mucoromycota</taxon>
        <taxon>Mucoromycotina</taxon>
        <taxon>Umbelopsidomycetes</taxon>
        <taxon>Umbelopsidales</taxon>
        <taxon>Umbelopsidaceae</taxon>
        <taxon>Umbelopsis</taxon>
    </lineage>
</organism>
<gene>
    <name evidence="2" type="ORF">INT44_002124</name>
</gene>